<dbReference type="Pfam" id="PF00395">
    <property type="entry name" value="SLH"/>
    <property type="match status" value="1"/>
</dbReference>
<dbReference type="EMBL" id="DXIJ01000136">
    <property type="protein sequence ID" value="HIV86398.1"/>
    <property type="molecule type" value="Genomic_DNA"/>
</dbReference>
<organism evidence="3 4">
    <name type="scientific">Candidatus Monoglobus merdigallinarum</name>
    <dbReference type="NCBI Taxonomy" id="2838698"/>
    <lineage>
        <taxon>Bacteria</taxon>
        <taxon>Bacillati</taxon>
        <taxon>Bacillota</taxon>
        <taxon>Clostridia</taxon>
        <taxon>Monoglobales</taxon>
        <taxon>Monoglobaceae</taxon>
        <taxon>Monoglobus</taxon>
    </lineage>
</organism>
<feature type="non-terminal residue" evidence="3">
    <location>
        <position position="1"/>
    </location>
</feature>
<evidence type="ECO:0000313" key="4">
    <source>
        <dbReference type="Proteomes" id="UP000824162"/>
    </source>
</evidence>
<keyword evidence="1" id="KW-0677">Repeat</keyword>
<dbReference type="PROSITE" id="PS51272">
    <property type="entry name" value="SLH"/>
    <property type="match status" value="1"/>
</dbReference>
<comment type="caution">
    <text evidence="3">The sequence shown here is derived from an EMBL/GenBank/DDBJ whole genome shotgun (WGS) entry which is preliminary data.</text>
</comment>
<accession>A0A9D1PRW1</accession>
<sequence>EGYVAIAKGFGIVNGSPGNLFEPQSELTRADAAIMIYNYLAR</sequence>
<reference evidence="3" key="2">
    <citation type="submission" date="2021-04" db="EMBL/GenBank/DDBJ databases">
        <authorList>
            <person name="Gilroy R."/>
        </authorList>
    </citation>
    <scope>NUCLEOTIDE SEQUENCE</scope>
    <source>
        <strain evidence="3">5790</strain>
    </source>
</reference>
<dbReference type="AlphaFoldDB" id="A0A9D1PRW1"/>
<feature type="domain" description="SLH" evidence="2">
    <location>
        <begin position="1"/>
        <end position="42"/>
    </location>
</feature>
<name>A0A9D1PRW1_9FIRM</name>
<proteinExistence type="predicted"/>
<reference evidence="3" key="1">
    <citation type="journal article" date="2021" name="PeerJ">
        <title>Extensive microbial diversity within the chicken gut microbiome revealed by metagenomics and culture.</title>
        <authorList>
            <person name="Gilroy R."/>
            <person name="Ravi A."/>
            <person name="Getino M."/>
            <person name="Pursley I."/>
            <person name="Horton D.L."/>
            <person name="Alikhan N.F."/>
            <person name="Baker D."/>
            <person name="Gharbi K."/>
            <person name="Hall N."/>
            <person name="Watson M."/>
            <person name="Adriaenssens E.M."/>
            <person name="Foster-Nyarko E."/>
            <person name="Jarju S."/>
            <person name="Secka A."/>
            <person name="Antonio M."/>
            <person name="Oren A."/>
            <person name="Chaudhuri R.R."/>
            <person name="La Ragione R."/>
            <person name="Hildebrand F."/>
            <person name="Pallen M.J."/>
        </authorList>
    </citation>
    <scope>NUCLEOTIDE SEQUENCE</scope>
    <source>
        <strain evidence="3">5790</strain>
    </source>
</reference>
<evidence type="ECO:0000313" key="3">
    <source>
        <dbReference type="EMBL" id="HIV86398.1"/>
    </source>
</evidence>
<dbReference type="InterPro" id="IPR001119">
    <property type="entry name" value="SLH_dom"/>
</dbReference>
<gene>
    <name evidence="3" type="ORF">H9900_06300</name>
</gene>
<evidence type="ECO:0000256" key="1">
    <source>
        <dbReference type="ARBA" id="ARBA00022737"/>
    </source>
</evidence>
<evidence type="ECO:0000259" key="2">
    <source>
        <dbReference type="PROSITE" id="PS51272"/>
    </source>
</evidence>
<dbReference type="Proteomes" id="UP000824162">
    <property type="component" value="Unassembled WGS sequence"/>
</dbReference>
<protein>
    <submittedName>
        <fullName evidence="3">S-layer homology domain-containing protein</fullName>
    </submittedName>
</protein>